<gene>
    <name evidence="10" type="ORF">HRH59_12265</name>
</gene>
<dbReference type="InterPro" id="IPR015883">
    <property type="entry name" value="Glyco_hydro_20_cat"/>
</dbReference>
<dbReference type="SUPFAM" id="SSF49384">
    <property type="entry name" value="Carbohydrate-binding domain"/>
    <property type="match status" value="1"/>
</dbReference>
<comment type="catalytic activity">
    <reaction evidence="1">
        <text>Hydrolysis of terminal non-reducing N-acetyl-D-hexosamine residues in N-acetyl-beta-D-hexosaminides.</text>
        <dbReference type="EC" id="3.2.1.52"/>
    </reaction>
</comment>
<dbReference type="Pfam" id="PF03173">
    <property type="entry name" value="CHB_HEX"/>
    <property type="match status" value="1"/>
</dbReference>
<dbReference type="SUPFAM" id="SSF55545">
    <property type="entry name" value="beta-N-acetylhexosaminidase-like domain"/>
    <property type="match status" value="1"/>
</dbReference>
<dbReference type="PANTHER" id="PTHR22600">
    <property type="entry name" value="BETA-HEXOSAMINIDASE"/>
    <property type="match status" value="1"/>
</dbReference>
<dbReference type="EMBL" id="JABSOD010000011">
    <property type="protein sequence ID" value="NRQ43319.1"/>
    <property type="molecule type" value="Genomic_DNA"/>
</dbReference>
<feature type="active site" description="Proton donor" evidence="8">
    <location>
        <position position="529"/>
    </location>
</feature>
<evidence type="ECO:0000256" key="5">
    <source>
        <dbReference type="ARBA" id="ARBA00023295"/>
    </source>
</evidence>
<dbReference type="AlphaFoldDB" id="A0A7Y5EIB4"/>
<evidence type="ECO:0000256" key="3">
    <source>
        <dbReference type="ARBA" id="ARBA00012663"/>
    </source>
</evidence>
<dbReference type="InterPro" id="IPR029018">
    <property type="entry name" value="Hex-like_dom2"/>
</dbReference>
<dbReference type="Pfam" id="PF00728">
    <property type="entry name" value="Glyco_hydro_20"/>
    <property type="match status" value="1"/>
</dbReference>
<name>A0A7Y5EIB4_9GAMM</name>
<dbReference type="InterPro" id="IPR004866">
    <property type="entry name" value="CHB/HEX_N_dom"/>
</dbReference>
<sequence>MLALCCQPAMAKTSFTQQQLAGFANDSSLIFSVLSNQLTEPSRFNAAITLHNGSAYTLPGGKSDWQIYFHSIRRIDTTQQQGLVLQHVQGDLHRLSPEHDFAGLAPGQQLQLTYSSAPWVVSYSDFMPRAFITATGLTPAVFANTDTEQLNRFVAPINTAQQQLRNSGTADLVPITNAASRFVNNAELNAHSNDTEIAQRIIPTPLQAKFSKRRLTLSSNWQISYSGRLTSEAAYLQQQLQLSGLSLQSAVSSNVSAPQIRLSVDATMPLTAEGYQLDIADKQIKLIGKDNAGAFYAVQSLLALAQQTDLGIQLPQGKITDQPRASWRGMHYDMARNFHGKDVTLRLIDNMARYKLNKLHLHLTEDEGWRLEIPGLPELTAIGANRCFDLTEQQCLLTQLGTGPHSSGSGNGYYSTADFIEILQYAAARHIEVIPEIDLPGHARAAIVAMKARYNRLQALGQPQAAAQYLLSDPADTSRYLSVQNYNDSSANVCLESTYAFVEKVVYELQQMYRSAGVKLQIFHMGGDEVAQGSWLGSPACQQLFAAPDNGIAGVADLKPWFVSRVAEITHRRGLDLAGWEDGLMYDQQHTFNRTQFANNKVIAHAWDNIWEWGVADRAYRLANNGYQVVLSPGTHLYFDHPHEAHPLERGYYWATRFSSIDKVFGFMPDNLYANADTTRNGAAINDLEALVGREMPSLQQPQNILGIQGQLWSETIRTAEQLEQMLYPRMLALAERAWHKAAWEQNNNPQQALRQRQQDWYSFASRLNKTEFARLTANGSSFYLPPPGSIHTAAGISVNNAIPGLYTEFSTDNGVSWQPYKAPLATEEKVVWLRSRYQAVQSRIVEVTNSGH</sequence>
<dbReference type="GO" id="GO:0030203">
    <property type="term" value="P:glycosaminoglycan metabolic process"/>
    <property type="evidence" value="ECO:0007669"/>
    <property type="project" value="TreeGrafter"/>
</dbReference>
<dbReference type="Gene3D" id="2.60.40.10">
    <property type="entry name" value="Immunoglobulins"/>
    <property type="match status" value="1"/>
</dbReference>
<dbReference type="InterPro" id="IPR017853">
    <property type="entry name" value="GH"/>
</dbReference>
<evidence type="ECO:0000313" key="10">
    <source>
        <dbReference type="EMBL" id="NRQ43319.1"/>
    </source>
</evidence>
<dbReference type="Gene3D" id="3.20.20.80">
    <property type="entry name" value="Glycosidases"/>
    <property type="match status" value="1"/>
</dbReference>
<dbReference type="PANTHER" id="PTHR22600:SF57">
    <property type="entry name" value="BETA-N-ACETYLHEXOSAMINIDASE"/>
    <property type="match status" value="1"/>
</dbReference>
<dbReference type="SMART" id="SM01081">
    <property type="entry name" value="CHB_HEX"/>
    <property type="match status" value="1"/>
</dbReference>
<dbReference type="CDD" id="cd06569">
    <property type="entry name" value="GH20_Sm-chitobiase-like"/>
    <property type="match status" value="1"/>
</dbReference>
<dbReference type="GO" id="GO:0030247">
    <property type="term" value="F:polysaccharide binding"/>
    <property type="evidence" value="ECO:0007669"/>
    <property type="project" value="InterPro"/>
</dbReference>
<accession>A0A7Y5EIB4</accession>
<dbReference type="InterPro" id="IPR013783">
    <property type="entry name" value="Ig-like_fold"/>
</dbReference>
<dbReference type="InterPro" id="IPR014756">
    <property type="entry name" value="Ig_E-set"/>
</dbReference>
<dbReference type="GO" id="GO:0016020">
    <property type="term" value="C:membrane"/>
    <property type="evidence" value="ECO:0007669"/>
    <property type="project" value="TreeGrafter"/>
</dbReference>
<keyword evidence="4" id="KW-0378">Hydrolase</keyword>
<evidence type="ECO:0000256" key="2">
    <source>
        <dbReference type="ARBA" id="ARBA00006285"/>
    </source>
</evidence>
<dbReference type="InterPro" id="IPR008965">
    <property type="entry name" value="CBM2/CBM3_carb-bd_dom_sf"/>
</dbReference>
<evidence type="ECO:0000256" key="6">
    <source>
        <dbReference type="ARBA" id="ARBA00030512"/>
    </source>
</evidence>
<evidence type="ECO:0000256" key="4">
    <source>
        <dbReference type="ARBA" id="ARBA00022801"/>
    </source>
</evidence>
<dbReference type="SUPFAM" id="SSF81296">
    <property type="entry name" value="E set domains"/>
    <property type="match status" value="1"/>
</dbReference>
<dbReference type="SUPFAM" id="SSF51445">
    <property type="entry name" value="(Trans)glycosidases"/>
    <property type="match status" value="1"/>
</dbReference>
<organism evidence="10 11">
    <name type="scientific">Rheinheimera lutimaris</name>
    <dbReference type="NCBI Taxonomy" id="2740584"/>
    <lineage>
        <taxon>Bacteria</taxon>
        <taxon>Pseudomonadati</taxon>
        <taxon>Pseudomonadota</taxon>
        <taxon>Gammaproteobacteria</taxon>
        <taxon>Chromatiales</taxon>
        <taxon>Chromatiaceae</taxon>
        <taxon>Rheinheimera</taxon>
    </lineage>
</organism>
<evidence type="ECO:0000259" key="9">
    <source>
        <dbReference type="SMART" id="SM01081"/>
    </source>
</evidence>
<dbReference type="Proteomes" id="UP000523161">
    <property type="component" value="Unassembled WGS sequence"/>
</dbReference>
<keyword evidence="5" id="KW-0326">Glycosidase</keyword>
<evidence type="ECO:0000256" key="1">
    <source>
        <dbReference type="ARBA" id="ARBA00001231"/>
    </source>
</evidence>
<proteinExistence type="inferred from homology"/>
<dbReference type="InterPro" id="IPR012291">
    <property type="entry name" value="CBM2_carb-bd_dom_sf"/>
</dbReference>
<dbReference type="InterPro" id="IPR015882">
    <property type="entry name" value="HEX_bac_N"/>
</dbReference>
<protein>
    <recommendedName>
        <fullName evidence="3">beta-N-acetylhexosaminidase</fullName>
        <ecNumber evidence="3">3.2.1.52</ecNumber>
    </recommendedName>
    <alternativeName>
        <fullName evidence="6">Beta-N-acetylhexosaminidase</fullName>
    </alternativeName>
    <alternativeName>
        <fullName evidence="7">N-acetyl-beta-glucosaminidase</fullName>
    </alternativeName>
</protein>
<comment type="caution">
    <text evidence="10">The sequence shown here is derived from an EMBL/GenBank/DDBJ whole genome shotgun (WGS) entry which is preliminary data.</text>
</comment>
<dbReference type="EC" id="3.2.1.52" evidence="3"/>
<dbReference type="Gene3D" id="2.60.40.290">
    <property type="match status" value="1"/>
</dbReference>
<dbReference type="Pfam" id="PF02838">
    <property type="entry name" value="Glyco_hydro_20b"/>
    <property type="match status" value="1"/>
</dbReference>
<evidence type="ECO:0000256" key="8">
    <source>
        <dbReference type="PIRSR" id="PIRSR625705-1"/>
    </source>
</evidence>
<keyword evidence="11" id="KW-1185">Reference proteome</keyword>
<evidence type="ECO:0000256" key="7">
    <source>
        <dbReference type="ARBA" id="ARBA00033000"/>
    </source>
</evidence>
<reference evidence="10 11" key="1">
    <citation type="submission" date="2020-06" db="EMBL/GenBank/DDBJ databases">
        <title>Rheinheimera sp. nov., a marine bacterium isolated from coastal.</title>
        <authorList>
            <person name="Yu Q."/>
            <person name="Qi Y."/>
            <person name="Pu J."/>
        </authorList>
    </citation>
    <scope>NUCLEOTIDE SEQUENCE [LARGE SCALE GENOMIC DNA]</scope>
    <source>
        <strain evidence="10 11">YQF-2</strain>
    </source>
</reference>
<dbReference type="GO" id="GO:0005975">
    <property type="term" value="P:carbohydrate metabolic process"/>
    <property type="evidence" value="ECO:0007669"/>
    <property type="project" value="InterPro"/>
</dbReference>
<dbReference type="GO" id="GO:0004563">
    <property type="term" value="F:beta-N-acetylhexosaminidase activity"/>
    <property type="evidence" value="ECO:0007669"/>
    <property type="project" value="UniProtKB-EC"/>
</dbReference>
<feature type="domain" description="Chitobiase/beta-hexosaminidases N-terminal" evidence="9">
    <location>
        <begin position="25"/>
        <end position="180"/>
    </location>
</feature>
<comment type="similarity">
    <text evidence="2">Belongs to the glycosyl hydrolase 20 family.</text>
</comment>
<dbReference type="Gene3D" id="3.30.379.10">
    <property type="entry name" value="Chitobiase/beta-hexosaminidase domain 2-like"/>
    <property type="match status" value="1"/>
</dbReference>
<dbReference type="Pfam" id="PF03174">
    <property type="entry name" value="CHB_HEX_C"/>
    <property type="match status" value="1"/>
</dbReference>
<dbReference type="InterPro" id="IPR025705">
    <property type="entry name" value="Beta_hexosaminidase_sua/sub"/>
</dbReference>
<dbReference type="InterPro" id="IPR004867">
    <property type="entry name" value="CHB_C_dom"/>
</dbReference>
<evidence type="ECO:0000313" key="11">
    <source>
        <dbReference type="Proteomes" id="UP000523161"/>
    </source>
</evidence>
<dbReference type="PRINTS" id="PR00738">
    <property type="entry name" value="GLHYDRLASE20"/>
</dbReference>